<evidence type="ECO:0000313" key="1">
    <source>
        <dbReference type="EnsemblMetazoa" id="Aqu2.1.08120_001"/>
    </source>
</evidence>
<sequence length="668" mass="75749">MSDTSESEYDDHLVSNTEEVCSLIPQVDSMPNDDILMRTLVDSKYNWFEFVEQLERQHYSLDVLVDLLENFFLTLPHKNLSKEELQFVVQSHRAFNAVACDMAQDDRIVRSINGEVVTDSESELDECTATKDVRSLVVRKQASVKRRSRRLKSQILAEKRFLSRKMRSHTSKIIKQFPNVGEIIEEYVIDHNVGADAWRRTGVLTFDGNTNLKNKVTYKKIQAHLKKILGIDISYGTVVELCIPRNKRRRSAKRYRGLAKVTTRRARKGFNLRYNPDAHWSSAFYKGLNTIQYEDGSNVLNINRDDAAGFRLDTLTTCKQHATPVVQGMDVLTTRTDYVNKTPSVLQTTSYNFTRTKTTPEVCVGVVKAVPIHQKNPAQHYSDIQMLVKEPLLKHVFYNCETGNPKIIDCIRVDGASDEGPTHEVVQYFWTNWHFQQGKVVTLVTTRSSGSSYLNRVELQNGCLSLGHANTFIPSTLGGSCIDSQTGKVDEHKLKQNLSLAIDAYISRVDGTPCGETNIKLFEGSDSSGIQSICTSLEIYLKGSKKAKLLLCSQEPELYAQFEAIWGIRDRHLVHGLPSSYIFFLRCCFQKECPHPICSRGGSIQDYFWYPNGPPVSTLPLPSIDPERPWGSMSCTDHKGFCTGHYKTIMVDLDNSTEMLKDVQCHLL</sequence>
<dbReference type="AlphaFoldDB" id="A0A1X7T0Z6"/>
<organism evidence="1">
    <name type="scientific">Amphimedon queenslandica</name>
    <name type="common">Sponge</name>
    <dbReference type="NCBI Taxonomy" id="400682"/>
    <lineage>
        <taxon>Eukaryota</taxon>
        <taxon>Metazoa</taxon>
        <taxon>Porifera</taxon>
        <taxon>Demospongiae</taxon>
        <taxon>Heteroscleromorpha</taxon>
        <taxon>Haplosclerida</taxon>
        <taxon>Niphatidae</taxon>
        <taxon>Amphimedon</taxon>
    </lineage>
</organism>
<proteinExistence type="predicted"/>
<name>A0A1X7T0Z6_AMPQE</name>
<accession>A0A1X7T0Z6</accession>
<dbReference type="OrthoDB" id="5972848at2759"/>
<dbReference type="InParanoid" id="A0A1X7T0Z6"/>
<dbReference type="EnsemblMetazoa" id="Aqu2.1.08120_001">
    <property type="protein sequence ID" value="Aqu2.1.08120_001"/>
    <property type="gene ID" value="Aqu2.1.08120"/>
</dbReference>
<reference evidence="1" key="1">
    <citation type="submission" date="2017-05" db="UniProtKB">
        <authorList>
            <consortium name="EnsemblMetazoa"/>
        </authorList>
    </citation>
    <scope>IDENTIFICATION</scope>
</reference>
<protein>
    <submittedName>
        <fullName evidence="1">Uncharacterized protein</fullName>
    </submittedName>
</protein>